<proteinExistence type="predicted"/>
<evidence type="ECO:0000313" key="3">
    <source>
        <dbReference type="Proteomes" id="UP000701801"/>
    </source>
</evidence>
<dbReference type="EMBL" id="CAJVRM010000485">
    <property type="protein sequence ID" value="CAG8981468.1"/>
    <property type="molecule type" value="Genomic_DNA"/>
</dbReference>
<keyword evidence="1" id="KW-0175">Coiled coil</keyword>
<sequence length="174" mass="20570">MCSIKWDPYRSFNNPNRGDKSMKCVGFNKFGNRCECDIPPKTVRRIRNYLSTFESQAPEKDISALQTLAELSLCEKHHQDQVRDEVFEWKVAIQHAARFYETEMELREKDRKLKKVEKLLDEEISKRRKLEKEVAEMAKERKKRITEVGDFFLEREAKTRGTSKEKVGIAVVIR</sequence>
<feature type="coiled-coil region" evidence="1">
    <location>
        <begin position="106"/>
        <end position="147"/>
    </location>
</feature>
<dbReference type="AlphaFoldDB" id="A0A9N9LX40"/>
<evidence type="ECO:0000256" key="1">
    <source>
        <dbReference type="SAM" id="Coils"/>
    </source>
</evidence>
<keyword evidence="3" id="KW-1185">Reference proteome</keyword>
<protein>
    <submittedName>
        <fullName evidence="2">Uncharacterized protein</fullName>
    </submittedName>
</protein>
<dbReference type="OrthoDB" id="3433915at2759"/>
<gene>
    <name evidence="2" type="ORF">HYALB_00003039</name>
</gene>
<name>A0A9N9LX40_9HELO</name>
<comment type="caution">
    <text evidence="2">The sequence shown here is derived from an EMBL/GenBank/DDBJ whole genome shotgun (WGS) entry which is preliminary data.</text>
</comment>
<accession>A0A9N9LX40</accession>
<organism evidence="2 3">
    <name type="scientific">Hymenoscyphus albidus</name>
    <dbReference type="NCBI Taxonomy" id="595503"/>
    <lineage>
        <taxon>Eukaryota</taxon>
        <taxon>Fungi</taxon>
        <taxon>Dikarya</taxon>
        <taxon>Ascomycota</taxon>
        <taxon>Pezizomycotina</taxon>
        <taxon>Leotiomycetes</taxon>
        <taxon>Helotiales</taxon>
        <taxon>Helotiaceae</taxon>
        <taxon>Hymenoscyphus</taxon>
    </lineage>
</organism>
<dbReference type="Proteomes" id="UP000701801">
    <property type="component" value="Unassembled WGS sequence"/>
</dbReference>
<evidence type="ECO:0000313" key="2">
    <source>
        <dbReference type="EMBL" id="CAG8981468.1"/>
    </source>
</evidence>
<reference evidence="2" key="1">
    <citation type="submission" date="2021-07" db="EMBL/GenBank/DDBJ databases">
        <authorList>
            <person name="Durling M."/>
        </authorList>
    </citation>
    <scope>NUCLEOTIDE SEQUENCE</scope>
</reference>